<dbReference type="EMBL" id="LZYO01000071">
    <property type="protein sequence ID" value="ODH38399.1"/>
    <property type="molecule type" value="Genomic_DNA"/>
</dbReference>
<reference evidence="1 2" key="1">
    <citation type="submission" date="2016-06" db="EMBL/GenBank/DDBJ databases">
        <authorList>
            <person name="Kjaerup R.B."/>
            <person name="Dalgaard T.S."/>
            <person name="Juul-Madsen H.R."/>
        </authorList>
    </citation>
    <scope>NUCLEOTIDE SEQUENCE [LARGE SCALE GENOMIC DNA]</scope>
    <source>
        <strain evidence="1 2">Pb300</strain>
    </source>
</reference>
<dbReference type="AlphaFoldDB" id="A0A1D2JIY7"/>
<sequence length="63" mass="7211">MTRKNAVNHGNELGEPAYYFSIGRVQTLGRDDRFNSKFRRAFMTGDSNRSSWGGYMTIPEYGV</sequence>
<protein>
    <submittedName>
        <fullName evidence="1">Uncharacterized protein</fullName>
    </submittedName>
</protein>
<gene>
    <name evidence="1" type="ORF">ACO22_02350</name>
</gene>
<proteinExistence type="predicted"/>
<accession>A0A1D2JIY7</accession>
<dbReference type="VEuPathDB" id="FungiDB:PABG_12294"/>
<organism evidence="1 2">
    <name type="scientific">Paracoccidioides brasiliensis</name>
    <dbReference type="NCBI Taxonomy" id="121759"/>
    <lineage>
        <taxon>Eukaryota</taxon>
        <taxon>Fungi</taxon>
        <taxon>Dikarya</taxon>
        <taxon>Ascomycota</taxon>
        <taxon>Pezizomycotina</taxon>
        <taxon>Eurotiomycetes</taxon>
        <taxon>Eurotiomycetidae</taxon>
        <taxon>Onygenales</taxon>
        <taxon>Ajellomycetaceae</taxon>
        <taxon>Paracoccidioides</taxon>
    </lineage>
</organism>
<dbReference type="Proteomes" id="UP000242814">
    <property type="component" value="Unassembled WGS sequence"/>
</dbReference>
<comment type="caution">
    <text evidence="1">The sequence shown here is derived from an EMBL/GenBank/DDBJ whole genome shotgun (WGS) entry which is preliminary data.</text>
</comment>
<name>A0A1D2JIY7_PARBR</name>
<evidence type="ECO:0000313" key="2">
    <source>
        <dbReference type="Proteomes" id="UP000242814"/>
    </source>
</evidence>
<evidence type="ECO:0000313" key="1">
    <source>
        <dbReference type="EMBL" id="ODH38399.1"/>
    </source>
</evidence>